<protein>
    <submittedName>
        <fullName evidence="1">Uncharacterized protein</fullName>
    </submittedName>
</protein>
<accession>A0A843UDL6</accession>
<proteinExistence type="predicted"/>
<name>A0A843UDL6_COLES</name>
<organism evidence="1 2">
    <name type="scientific">Colocasia esculenta</name>
    <name type="common">Wild taro</name>
    <name type="synonym">Arum esculentum</name>
    <dbReference type="NCBI Taxonomy" id="4460"/>
    <lineage>
        <taxon>Eukaryota</taxon>
        <taxon>Viridiplantae</taxon>
        <taxon>Streptophyta</taxon>
        <taxon>Embryophyta</taxon>
        <taxon>Tracheophyta</taxon>
        <taxon>Spermatophyta</taxon>
        <taxon>Magnoliopsida</taxon>
        <taxon>Liliopsida</taxon>
        <taxon>Araceae</taxon>
        <taxon>Aroideae</taxon>
        <taxon>Colocasieae</taxon>
        <taxon>Colocasia</taxon>
    </lineage>
</organism>
<dbReference type="AlphaFoldDB" id="A0A843UDL6"/>
<dbReference type="OrthoDB" id="581210at2759"/>
<dbReference type="PANTHER" id="PTHR34206:SF1">
    <property type="entry name" value="OS10G0390701 PROTEIN"/>
    <property type="match status" value="1"/>
</dbReference>
<dbReference type="PANTHER" id="PTHR34206">
    <property type="entry name" value="OS06G0193300 PROTEIN"/>
    <property type="match status" value="1"/>
</dbReference>
<keyword evidence="2" id="KW-1185">Reference proteome</keyword>
<evidence type="ECO:0000313" key="2">
    <source>
        <dbReference type="Proteomes" id="UP000652761"/>
    </source>
</evidence>
<sequence>MAVIIRCSLHDPFLFPTIKAKHQTCSPASRPSLLPSSQMKPTRIRSTLLVQSTAVNKVFEDQALGIVCYKDEHGEVICEGYDEGPRHNTPQASPAVHSDSLRARKGLHISHGLQPTRRVGRRPEEGGPVVLCINGLTAEEPERL</sequence>
<dbReference type="Proteomes" id="UP000652761">
    <property type="component" value="Unassembled WGS sequence"/>
</dbReference>
<evidence type="ECO:0000313" key="1">
    <source>
        <dbReference type="EMBL" id="MQL80206.1"/>
    </source>
</evidence>
<reference evidence="1" key="1">
    <citation type="submission" date="2017-07" db="EMBL/GenBank/DDBJ databases">
        <title>Taro Niue Genome Assembly and Annotation.</title>
        <authorList>
            <person name="Atibalentja N."/>
            <person name="Keating K."/>
            <person name="Fields C.J."/>
        </authorList>
    </citation>
    <scope>NUCLEOTIDE SEQUENCE</scope>
    <source>
        <strain evidence="1">Niue_2</strain>
        <tissue evidence="1">Leaf</tissue>
    </source>
</reference>
<comment type="caution">
    <text evidence="1">The sequence shown here is derived from an EMBL/GenBank/DDBJ whole genome shotgun (WGS) entry which is preliminary data.</text>
</comment>
<gene>
    <name evidence="1" type="ORF">Taro_012656</name>
</gene>
<dbReference type="EMBL" id="NMUH01000495">
    <property type="protein sequence ID" value="MQL80206.1"/>
    <property type="molecule type" value="Genomic_DNA"/>
</dbReference>